<dbReference type="HOGENOM" id="CLU_1088242_0_0_2"/>
<organism evidence="2 3">
    <name type="scientific">Methanocella conradii (strain DSM 24694 / JCM 17849 / CGMCC 1.5162 / HZ254)</name>
    <dbReference type="NCBI Taxonomy" id="1041930"/>
    <lineage>
        <taxon>Archaea</taxon>
        <taxon>Methanobacteriati</taxon>
        <taxon>Methanobacteriota</taxon>
        <taxon>Stenosarchaea group</taxon>
        <taxon>Methanomicrobia</taxon>
        <taxon>Methanocellales</taxon>
        <taxon>Methanocellaceae</taxon>
        <taxon>Methanocella</taxon>
    </lineage>
</organism>
<proteinExistence type="predicted"/>
<evidence type="ECO:0000313" key="3">
    <source>
        <dbReference type="Proteomes" id="UP000005233"/>
    </source>
</evidence>
<keyword evidence="1" id="KW-0472">Membrane</keyword>
<keyword evidence="3" id="KW-1185">Reference proteome</keyword>
<keyword evidence="1" id="KW-0812">Transmembrane</keyword>
<sequence>MERRSLYIYAAFFIAVAVLLVVAVSDYYAIASLRNEISLYERQQAELSRFVASTYGADMEAARNAWVSANQREYVSLQNQGIIVEADTIATQGFTLILDLQDPSGTRLDNTPGSSAPGEAIVYLGQYYRDNMTRVPGWTAAYRVNLTTHQVAGLTSLAAQNAAYQYYKNVLASTIYEKLGVSSDAISGNNVRHIDCSYLPESGNWVDVTEYRYSLKNSGLKPYLLIKTYVNATSMNVAGVDVSMPYYSSVTRIDY</sequence>
<gene>
    <name evidence="2" type="ordered locus">Mtc_0871</name>
</gene>
<feature type="transmembrane region" description="Helical" evidence="1">
    <location>
        <begin position="6"/>
        <end position="30"/>
    </location>
</feature>
<dbReference type="Proteomes" id="UP000005233">
    <property type="component" value="Chromosome"/>
</dbReference>
<dbReference type="EMBL" id="CP003243">
    <property type="protein sequence ID" value="AFC99632.1"/>
    <property type="molecule type" value="Genomic_DNA"/>
</dbReference>
<dbReference type="GeneID" id="11970995"/>
<name>H8IAF8_METCZ</name>
<evidence type="ECO:0000256" key="1">
    <source>
        <dbReference type="SAM" id="Phobius"/>
    </source>
</evidence>
<dbReference type="RefSeq" id="WP_014405470.1">
    <property type="nucleotide sequence ID" value="NC_017034.1"/>
</dbReference>
<dbReference type="AlphaFoldDB" id="H8IAF8"/>
<keyword evidence="1" id="KW-1133">Transmembrane helix</keyword>
<reference evidence="2 3" key="1">
    <citation type="journal article" date="2012" name="J. Bacteriol.">
        <title>Complete genome sequence of a thermophilic methanogen, Methanocella conradii HZ254, isolated from Chinese rice field soil.</title>
        <authorList>
            <person name="Lu Z."/>
            <person name="Lu Y."/>
        </authorList>
    </citation>
    <scope>NUCLEOTIDE SEQUENCE [LARGE SCALE GENOMIC DNA]</scope>
    <source>
        <strain evidence="3">DSM 24694 / JCM 17849 / CGMCC 1.5162 / HZ254</strain>
    </source>
</reference>
<protein>
    <submittedName>
        <fullName evidence="2">Uncharacterized protein</fullName>
    </submittedName>
</protein>
<dbReference type="eggNOG" id="arCOG11680">
    <property type="taxonomic scope" value="Archaea"/>
</dbReference>
<dbReference type="STRING" id="1041930.Mtc_0871"/>
<dbReference type="OrthoDB" id="147853at2157"/>
<dbReference type="KEGG" id="mez:Mtc_0871"/>
<evidence type="ECO:0000313" key="2">
    <source>
        <dbReference type="EMBL" id="AFC99632.1"/>
    </source>
</evidence>
<accession>H8IAF8</accession>